<evidence type="ECO:0000256" key="8">
    <source>
        <dbReference type="PIRSR" id="PIRSR602324-1"/>
    </source>
</evidence>
<gene>
    <name evidence="11" type="ORF">N790_07855</name>
</gene>
<dbReference type="GO" id="GO:0009055">
    <property type="term" value="F:electron transfer activity"/>
    <property type="evidence" value="ECO:0007669"/>
    <property type="project" value="InterPro"/>
</dbReference>
<dbReference type="Proteomes" id="UP000029392">
    <property type="component" value="Unassembled WGS sequence"/>
</dbReference>
<dbReference type="PROSITE" id="PS51007">
    <property type="entry name" value="CYTC"/>
    <property type="match status" value="2"/>
</dbReference>
<dbReference type="Pfam" id="PF00034">
    <property type="entry name" value="Cytochrom_C"/>
    <property type="match status" value="1"/>
</dbReference>
<feature type="signal peptide" evidence="9">
    <location>
        <begin position="1"/>
        <end position="24"/>
    </location>
</feature>
<keyword evidence="6 8" id="KW-0408">Iron</keyword>
<keyword evidence="2" id="KW-0813">Transport</keyword>
<dbReference type="InterPro" id="IPR036909">
    <property type="entry name" value="Cyt_c-like_dom_sf"/>
</dbReference>
<dbReference type="eggNOG" id="COG4654">
    <property type="taxonomic scope" value="Bacteria"/>
</dbReference>
<dbReference type="PANTHER" id="PTHR35008">
    <property type="entry name" value="BLL4482 PROTEIN-RELATED"/>
    <property type="match status" value="1"/>
</dbReference>
<dbReference type="STRING" id="1384054.N790_07855"/>
<dbReference type="GO" id="GO:0020037">
    <property type="term" value="F:heme binding"/>
    <property type="evidence" value="ECO:0007669"/>
    <property type="project" value="InterPro"/>
</dbReference>
<evidence type="ECO:0000256" key="1">
    <source>
        <dbReference type="ARBA" id="ARBA00021020"/>
    </source>
</evidence>
<reference evidence="11 12" key="1">
    <citation type="submission" date="2013-09" db="EMBL/GenBank/DDBJ databases">
        <title>Genome sequencing of Arenimonas malthae.</title>
        <authorList>
            <person name="Chen F."/>
            <person name="Wang G."/>
        </authorList>
    </citation>
    <scope>NUCLEOTIDE SEQUENCE [LARGE SCALE GENOMIC DNA]</scope>
    <source>
        <strain evidence="11 12">CC-JY-1</strain>
    </source>
</reference>
<dbReference type="PANTHER" id="PTHR35008:SF8">
    <property type="entry name" value="ALCOHOL DEHYDROGENASE CYTOCHROME C SUBUNIT"/>
    <property type="match status" value="1"/>
</dbReference>
<organism evidence="11 12">
    <name type="scientific">Arenimonas malthae CC-JY-1</name>
    <dbReference type="NCBI Taxonomy" id="1384054"/>
    <lineage>
        <taxon>Bacteria</taxon>
        <taxon>Pseudomonadati</taxon>
        <taxon>Pseudomonadota</taxon>
        <taxon>Gammaproteobacteria</taxon>
        <taxon>Lysobacterales</taxon>
        <taxon>Lysobacteraceae</taxon>
        <taxon>Arenimonas</taxon>
    </lineage>
</organism>
<evidence type="ECO:0000313" key="11">
    <source>
        <dbReference type="EMBL" id="KFN47331.1"/>
    </source>
</evidence>
<feature type="domain" description="Cytochrome c" evidence="10">
    <location>
        <begin position="253"/>
        <end position="338"/>
    </location>
</feature>
<feature type="binding site" description="covalent" evidence="8">
    <location>
        <position position="271"/>
    </location>
    <ligand>
        <name>heme c</name>
        <dbReference type="ChEBI" id="CHEBI:61717"/>
    </ligand>
</feature>
<sequence>MSRSPEFAGLSLALLLALAPAAGAFDGIGRPATGAEVKAWDIDVRPDFQGLPEGSGSVMDGEQIWIEKCSSCHGDFGDANHVFPPLIGNTTAQDIETGRVAALAQAGATRTTIMKVPTVSTLWDFINRAMPWDKPKSLKPDEVYAVVAYMLNLAEVVPADYVLSHENIAFAQSRMPNRNGMTLEHGLWKVDGKPDTRNKACMKNCRESAEITSSLPDFARNAHGELQKQNREYGAIRGARTSPEGEAPAEEAAVSKAPNELLSGNACLGCHGIDAKLVGPGFREIVAKHKDRADAADYLAGKIRSGGSGVWGAIPMPPQPQLDDEQVKTLVRWLLDGAPE</sequence>
<comment type="caution">
    <text evidence="11">The sequence shown here is derived from an EMBL/GenBank/DDBJ whole genome shotgun (WGS) entry which is preliminary data.</text>
</comment>
<evidence type="ECO:0000259" key="10">
    <source>
        <dbReference type="PROSITE" id="PS51007"/>
    </source>
</evidence>
<feature type="binding site" description="covalent" evidence="8">
    <location>
        <position position="267"/>
    </location>
    <ligand>
        <name>heme c</name>
        <dbReference type="ChEBI" id="CHEBI:61717"/>
    </ligand>
</feature>
<dbReference type="Gene3D" id="1.10.760.10">
    <property type="entry name" value="Cytochrome c-like domain"/>
    <property type="match status" value="2"/>
</dbReference>
<dbReference type="OrthoDB" id="9797504at2"/>
<keyword evidence="3 8" id="KW-0349">Heme</keyword>
<keyword evidence="9" id="KW-0732">Signal</keyword>
<evidence type="ECO:0000256" key="5">
    <source>
        <dbReference type="ARBA" id="ARBA00022982"/>
    </source>
</evidence>
<evidence type="ECO:0000256" key="9">
    <source>
        <dbReference type="SAM" id="SignalP"/>
    </source>
</evidence>
<dbReference type="RefSeq" id="WP_043803427.1">
    <property type="nucleotide sequence ID" value="NZ_AVCH01000162.1"/>
</dbReference>
<comment type="PTM">
    <text evidence="8">Binds 1 heme c group covalently per subunit.</text>
</comment>
<keyword evidence="5" id="KW-0249">Electron transport</keyword>
<dbReference type="InterPro" id="IPR002324">
    <property type="entry name" value="Cyt_c_ID"/>
</dbReference>
<proteinExistence type="predicted"/>
<evidence type="ECO:0000313" key="12">
    <source>
        <dbReference type="Proteomes" id="UP000029392"/>
    </source>
</evidence>
<evidence type="ECO:0000256" key="3">
    <source>
        <dbReference type="ARBA" id="ARBA00022617"/>
    </source>
</evidence>
<dbReference type="GO" id="GO:0005506">
    <property type="term" value="F:iron ion binding"/>
    <property type="evidence" value="ECO:0007669"/>
    <property type="project" value="InterPro"/>
</dbReference>
<dbReference type="eggNOG" id="COG3258">
    <property type="taxonomic scope" value="Bacteria"/>
</dbReference>
<accession>A0A091B6G6</accession>
<dbReference type="Pfam" id="PF13442">
    <property type="entry name" value="Cytochrome_CBB3"/>
    <property type="match status" value="1"/>
</dbReference>
<evidence type="ECO:0000256" key="4">
    <source>
        <dbReference type="ARBA" id="ARBA00022723"/>
    </source>
</evidence>
<dbReference type="AlphaFoldDB" id="A0A091B6G6"/>
<dbReference type="SUPFAM" id="SSF46626">
    <property type="entry name" value="Cytochrome c"/>
    <property type="match status" value="2"/>
</dbReference>
<keyword evidence="12" id="KW-1185">Reference proteome</keyword>
<dbReference type="InterPro" id="IPR051459">
    <property type="entry name" value="Cytochrome_c-type_DH"/>
</dbReference>
<feature type="binding site" description="covalent" evidence="8">
    <location>
        <position position="316"/>
    </location>
    <ligand>
        <name>heme c</name>
        <dbReference type="ChEBI" id="CHEBI:61717"/>
    </ligand>
</feature>
<protein>
    <recommendedName>
        <fullName evidence="1">Cytochrome c-551</fullName>
    </recommendedName>
    <alternativeName>
        <fullName evidence="7">Cytochrome c551</fullName>
    </alternativeName>
</protein>
<dbReference type="InterPro" id="IPR009056">
    <property type="entry name" value="Cyt_c-like_dom"/>
</dbReference>
<evidence type="ECO:0000256" key="7">
    <source>
        <dbReference type="ARBA" id="ARBA00031244"/>
    </source>
</evidence>
<evidence type="ECO:0000256" key="6">
    <source>
        <dbReference type="ARBA" id="ARBA00023004"/>
    </source>
</evidence>
<keyword evidence="4 8" id="KW-0479">Metal-binding</keyword>
<evidence type="ECO:0000256" key="2">
    <source>
        <dbReference type="ARBA" id="ARBA00022448"/>
    </source>
</evidence>
<dbReference type="PRINTS" id="PR00606">
    <property type="entry name" value="CYTCHROMECID"/>
</dbReference>
<dbReference type="PATRIC" id="fig|1384054.3.peg.1636"/>
<feature type="domain" description="Cytochrome c" evidence="10">
    <location>
        <begin position="56"/>
        <end position="154"/>
    </location>
</feature>
<name>A0A091B6G6_9GAMM</name>
<dbReference type="EMBL" id="AVCH01000162">
    <property type="protein sequence ID" value="KFN47331.1"/>
    <property type="molecule type" value="Genomic_DNA"/>
</dbReference>
<feature type="chain" id="PRO_5001870870" description="Cytochrome c-551" evidence="9">
    <location>
        <begin position="25"/>
        <end position="340"/>
    </location>
</feature>